<gene>
    <name evidence="1" type="ORF">BOLC6T37464H</name>
</gene>
<dbReference type="EMBL" id="LR031880">
    <property type="protein sequence ID" value="VDD62011.1"/>
    <property type="molecule type" value="Genomic_DNA"/>
</dbReference>
<organism evidence="1">
    <name type="scientific">Brassica oleracea</name>
    <name type="common">Wild cabbage</name>
    <dbReference type="NCBI Taxonomy" id="3712"/>
    <lineage>
        <taxon>Eukaryota</taxon>
        <taxon>Viridiplantae</taxon>
        <taxon>Streptophyta</taxon>
        <taxon>Embryophyta</taxon>
        <taxon>Tracheophyta</taxon>
        <taxon>Spermatophyta</taxon>
        <taxon>Magnoliopsida</taxon>
        <taxon>eudicotyledons</taxon>
        <taxon>Gunneridae</taxon>
        <taxon>Pentapetalae</taxon>
        <taxon>rosids</taxon>
        <taxon>malvids</taxon>
        <taxon>Brassicales</taxon>
        <taxon>Brassicaceae</taxon>
        <taxon>Brassiceae</taxon>
        <taxon>Brassica</taxon>
    </lineage>
</organism>
<reference evidence="1" key="1">
    <citation type="submission" date="2018-11" db="EMBL/GenBank/DDBJ databases">
        <authorList>
            <consortium name="Genoscope - CEA"/>
            <person name="William W."/>
        </authorList>
    </citation>
    <scope>NUCLEOTIDE SEQUENCE</scope>
</reference>
<protein>
    <submittedName>
        <fullName evidence="1">Uncharacterized protein</fullName>
    </submittedName>
</protein>
<proteinExistence type="predicted"/>
<dbReference type="AlphaFoldDB" id="A0A3P6GR75"/>
<accession>A0A3P6GR75</accession>
<evidence type="ECO:0000313" key="1">
    <source>
        <dbReference type="EMBL" id="VDD62011.1"/>
    </source>
</evidence>
<name>A0A3P6GR75_BRAOL</name>
<sequence length="150" mass="16367">MLTSSSEKLAGRLLAMHLGALRQTRLGSTSILSDVHKAKEHLSCLKDGSRLTFSVCLMKKANPVQPLSGTGGFSGLTFLRFMTLVSSVVVAVDVQHQHCQRLVLLVVNGAWQSQEPLMRSCKRILIGCVVREALTVNRFKPVARALTLVV</sequence>